<dbReference type="AlphaFoldDB" id="A0AAN6WYH4"/>
<keyword evidence="1" id="KW-1133">Transmembrane helix</keyword>
<comment type="caution">
    <text evidence="2">The sequence shown here is derived from an EMBL/GenBank/DDBJ whole genome shotgun (WGS) entry which is preliminary data.</text>
</comment>
<reference evidence="2" key="1">
    <citation type="journal article" date="2023" name="Mol. Phylogenet. Evol.">
        <title>Genome-scale phylogeny and comparative genomics of the fungal order Sordariales.</title>
        <authorList>
            <person name="Hensen N."/>
            <person name="Bonometti L."/>
            <person name="Westerberg I."/>
            <person name="Brannstrom I.O."/>
            <person name="Guillou S."/>
            <person name="Cros-Aarteil S."/>
            <person name="Calhoun S."/>
            <person name="Haridas S."/>
            <person name="Kuo A."/>
            <person name="Mondo S."/>
            <person name="Pangilinan J."/>
            <person name="Riley R."/>
            <person name="LaButti K."/>
            <person name="Andreopoulos B."/>
            <person name="Lipzen A."/>
            <person name="Chen C."/>
            <person name="Yan M."/>
            <person name="Daum C."/>
            <person name="Ng V."/>
            <person name="Clum A."/>
            <person name="Steindorff A."/>
            <person name="Ohm R.A."/>
            <person name="Martin F."/>
            <person name="Silar P."/>
            <person name="Natvig D.O."/>
            <person name="Lalanne C."/>
            <person name="Gautier V."/>
            <person name="Ament-Velasquez S.L."/>
            <person name="Kruys A."/>
            <person name="Hutchinson M.I."/>
            <person name="Powell A.J."/>
            <person name="Barry K."/>
            <person name="Miller A.N."/>
            <person name="Grigoriev I.V."/>
            <person name="Debuchy R."/>
            <person name="Gladieux P."/>
            <person name="Hiltunen Thoren M."/>
            <person name="Johannesson H."/>
        </authorList>
    </citation>
    <scope>NUCLEOTIDE SEQUENCE</scope>
    <source>
        <strain evidence="2">PSN309</strain>
    </source>
</reference>
<evidence type="ECO:0000313" key="2">
    <source>
        <dbReference type="EMBL" id="KAK4190713.1"/>
    </source>
</evidence>
<name>A0AAN6WYH4_9PEZI</name>
<dbReference type="Proteomes" id="UP001302126">
    <property type="component" value="Unassembled WGS sequence"/>
</dbReference>
<gene>
    <name evidence="2" type="ORF">QBC35DRAFT_64274</name>
</gene>
<proteinExistence type="predicted"/>
<keyword evidence="1" id="KW-0812">Transmembrane</keyword>
<organism evidence="2 3">
    <name type="scientific">Podospora australis</name>
    <dbReference type="NCBI Taxonomy" id="1536484"/>
    <lineage>
        <taxon>Eukaryota</taxon>
        <taxon>Fungi</taxon>
        <taxon>Dikarya</taxon>
        <taxon>Ascomycota</taxon>
        <taxon>Pezizomycotina</taxon>
        <taxon>Sordariomycetes</taxon>
        <taxon>Sordariomycetidae</taxon>
        <taxon>Sordariales</taxon>
        <taxon>Podosporaceae</taxon>
        <taxon>Podospora</taxon>
    </lineage>
</organism>
<evidence type="ECO:0000313" key="3">
    <source>
        <dbReference type="Proteomes" id="UP001302126"/>
    </source>
</evidence>
<evidence type="ECO:0000256" key="1">
    <source>
        <dbReference type="SAM" id="Phobius"/>
    </source>
</evidence>
<keyword evidence="1" id="KW-0472">Membrane</keyword>
<keyword evidence="3" id="KW-1185">Reference proteome</keyword>
<sequence length="87" mass="9951">MVPTTCSGTLSWALLRLFFFLNLCLTSSLRPDQTRGRERGKITRQGERDRCILSHSTALLRPYSIHRLMPKATIGLLFFSPLLLEET</sequence>
<reference evidence="2" key="2">
    <citation type="submission" date="2023-05" db="EMBL/GenBank/DDBJ databases">
        <authorList>
            <consortium name="Lawrence Berkeley National Laboratory"/>
            <person name="Steindorff A."/>
            <person name="Hensen N."/>
            <person name="Bonometti L."/>
            <person name="Westerberg I."/>
            <person name="Brannstrom I.O."/>
            <person name="Guillou S."/>
            <person name="Cros-Aarteil S."/>
            <person name="Calhoun S."/>
            <person name="Haridas S."/>
            <person name="Kuo A."/>
            <person name="Mondo S."/>
            <person name="Pangilinan J."/>
            <person name="Riley R."/>
            <person name="Labutti K."/>
            <person name="Andreopoulos B."/>
            <person name="Lipzen A."/>
            <person name="Chen C."/>
            <person name="Yanf M."/>
            <person name="Daum C."/>
            <person name="Ng V."/>
            <person name="Clum A."/>
            <person name="Ohm R."/>
            <person name="Martin F."/>
            <person name="Silar P."/>
            <person name="Natvig D."/>
            <person name="Lalanne C."/>
            <person name="Gautier V."/>
            <person name="Ament-Velasquez S.L."/>
            <person name="Kruys A."/>
            <person name="Hutchinson M.I."/>
            <person name="Powell A.J."/>
            <person name="Barry K."/>
            <person name="Miller A.N."/>
            <person name="Grigoriev I.V."/>
            <person name="Debuchy R."/>
            <person name="Gladieux P."/>
            <person name="Thoren M.H."/>
            <person name="Johannesson H."/>
        </authorList>
    </citation>
    <scope>NUCLEOTIDE SEQUENCE</scope>
    <source>
        <strain evidence="2">PSN309</strain>
    </source>
</reference>
<dbReference type="EMBL" id="MU864364">
    <property type="protein sequence ID" value="KAK4190713.1"/>
    <property type="molecule type" value="Genomic_DNA"/>
</dbReference>
<protein>
    <submittedName>
        <fullName evidence="2">Uncharacterized protein</fullName>
    </submittedName>
</protein>
<feature type="transmembrane region" description="Helical" evidence="1">
    <location>
        <begin position="12"/>
        <end position="29"/>
    </location>
</feature>
<accession>A0AAN6WYH4</accession>